<dbReference type="EC" id="4.2.2.n1" evidence="2"/>
<dbReference type="CDD" id="cd14485">
    <property type="entry name" value="mltA_like_LT_A"/>
    <property type="match status" value="1"/>
</dbReference>
<protein>
    <recommendedName>
        <fullName evidence="2">peptidoglycan lytic exotransglycosylase</fullName>
        <ecNumber evidence="2">4.2.2.n1</ecNumber>
    </recommendedName>
    <alternativeName>
        <fullName evidence="5">Murein hydrolase A</fullName>
    </alternativeName>
</protein>
<dbReference type="Gene3D" id="2.40.40.10">
    <property type="entry name" value="RlpA-like domain"/>
    <property type="match status" value="1"/>
</dbReference>
<dbReference type="InterPro" id="IPR010611">
    <property type="entry name" value="3D_dom"/>
</dbReference>
<dbReference type="EMBL" id="BMFA01000002">
    <property type="protein sequence ID" value="GGB40679.1"/>
    <property type="molecule type" value="Genomic_DNA"/>
</dbReference>
<dbReference type="InterPro" id="IPR036908">
    <property type="entry name" value="RlpA-like_sf"/>
</dbReference>
<gene>
    <name evidence="7" type="ORF">GCM10011316_10930</name>
</gene>
<accession>A0A916WXR6</accession>
<reference evidence="7" key="1">
    <citation type="journal article" date="2014" name="Int. J. Syst. Evol. Microbiol.">
        <title>Complete genome sequence of Corynebacterium casei LMG S-19264T (=DSM 44701T), isolated from a smear-ripened cheese.</title>
        <authorList>
            <consortium name="US DOE Joint Genome Institute (JGI-PGF)"/>
            <person name="Walter F."/>
            <person name="Albersmeier A."/>
            <person name="Kalinowski J."/>
            <person name="Ruckert C."/>
        </authorList>
    </citation>
    <scope>NUCLEOTIDE SEQUENCE</scope>
    <source>
        <strain evidence="7">CGMCC 1.12426</strain>
    </source>
</reference>
<dbReference type="Pfam" id="PF06725">
    <property type="entry name" value="3D"/>
    <property type="match status" value="1"/>
</dbReference>
<dbReference type="PIRSF" id="PIRSF019422">
    <property type="entry name" value="MltA"/>
    <property type="match status" value="1"/>
</dbReference>
<dbReference type="Pfam" id="PF03562">
    <property type="entry name" value="MltA"/>
    <property type="match status" value="1"/>
</dbReference>
<evidence type="ECO:0000256" key="2">
    <source>
        <dbReference type="ARBA" id="ARBA00012587"/>
    </source>
</evidence>
<dbReference type="GO" id="GO:0004553">
    <property type="term" value="F:hydrolase activity, hydrolyzing O-glycosyl compounds"/>
    <property type="evidence" value="ECO:0007669"/>
    <property type="project" value="InterPro"/>
</dbReference>
<dbReference type="GO" id="GO:0009254">
    <property type="term" value="P:peptidoglycan turnover"/>
    <property type="evidence" value="ECO:0007669"/>
    <property type="project" value="InterPro"/>
</dbReference>
<keyword evidence="8" id="KW-1185">Reference proteome</keyword>
<dbReference type="Proteomes" id="UP000605148">
    <property type="component" value="Unassembled WGS sequence"/>
</dbReference>
<dbReference type="GO" id="GO:0009253">
    <property type="term" value="P:peptidoglycan catabolic process"/>
    <property type="evidence" value="ECO:0007669"/>
    <property type="project" value="TreeGrafter"/>
</dbReference>
<feature type="domain" description="Lytic transglycosylase MltA" evidence="6">
    <location>
        <begin position="49"/>
        <end position="206"/>
    </location>
</feature>
<dbReference type="PANTHER" id="PTHR30124">
    <property type="entry name" value="MEMBRANE-BOUND LYTIC MUREIN TRANSGLYCOSYLASE A"/>
    <property type="match status" value="1"/>
</dbReference>
<comment type="catalytic activity">
    <reaction evidence="1">
        <text>Exolytic cleavage of the (1-&gt;4)-beta-glycosidic linkage between N-acetylmuramic acid (MurNAc) and N-acetylglucosamine (GlcNAc) residues in peptidoglycan, from either the reducing or the non-reducing ends of the peptidoglycan chains, with concomitant formation of a 1,6-anhydrobond in the MurNAc residue.</text>
        <dbReference type="EC" id="4.2.2.n1"/>
    </reaction>
</comment>
<evidence type="ECO:0000256" key="1">
    <source>
        <dbReference type="ARBA" id="ARBA00001420"/>
    </source>
</evidence>
<evidence type="ECO:0000259" key="6">
    <source>
        <dbReference type="SMART" id="SM00925"/>
    </source>
</evidence>
<evidence type="ECO:0000313" key="8">
    <source>
        <dbReference type="Proteomes" id="UP000605148"/>
    </source>
</evidence>
<dbReference type="InterPro" id="IPR005300">
    <property type="entry name" value="MltA_B"/>
</dbReference>
<dbReference type="Gene3D" id="2.40.240.50">
    <property type="entry name" value="Barwin-like endoglucanases"/>
    <property type="match status" value="1"/>
</dbReference>
<reference evidence="7" key="2">
    <citation type="submission" date="2020-09" db="EMBL/GenBank/DDBJ databases">
        <authorList>
            <person name="Sun Q."/>
            <person name="Zhou Y."/>
        </authorList>
    </citation>
    <scope>NUCLEOTIDE SEQUENCE</scope>
    <source>
        <strain evidence="7">CGMCC 1.12426</strain>
    </source>
</reference>
<organism evidence="7 8">
    <name type="scientific">Roseibium aquae</name>
    <dbReference type="NCBI Taxonomy" id="1323746"/>
    <lineage>
        <taxon>Bacteria</taxon>
        <taxon>Pseudomonadati</taxon>
        <taxon>Pseudomonadota</taxon>
        <taxon>Alphaproteobacteria</taxon>
        <taxon>Hyphomicrobiales</taxon>
        <taxon>Stappiaceae</taxon>
        <taxon>Roseibium</taxon>
    </lineage>
</organism>
<dbReference type="PANTHER" id="PTHR30124:SF0">
    <property type="entry name" value="MEMBRANE-BOUND LYTIC MUREIN TRANSGLYCOSYLASE A"/>
    <property type="match status" value="1"/>
</dbReference>
<dbReference type="GO" id="GO:0071555">
    <property type="term" value="P:cell wall organization"/>
    <property type="evidence" value="ECO:0007669"/>
    <property type="project" value="UniProtKB-KW"/>
</dbReference>
<dbReference type="CDD" id="cd14668">
    <property type="entry name" value="mlta_B"/>
    <property type="match status" value="1"/>
</dbReference>
<evidence type="ECO:0000256" key="5">
    <source>
        <dbReference type="ARBA" id="ARBA00030918"/>
    </source>
</evidence>
<name>A0A916WXR6_9HYPH</name>
<dbReference type="AlphaFoldDB" id="A0A916WXR6"/>
<dbReference type="InterPro" id="IPR026044">
    <property type="entry name" value="MltA"/>
</dbReference>
<comment type="caution">
    <text evidence="7">The sequence shown here is derived from an EMBL/GenBank/DDBJ whole genome shotgun (WGS) entry which is preliminary data.</text>
</comment>
<keyword evidence="4" id="KW-0961">Cell wall biogenesis/degradation</keyword>
<evidence type="ECO:0000256" key="3">
    <source>
        <dbReference type="ARBA" id="ARBA00023239"/>
    </source>
</evidence>
<dbReference type="SUPFAM" id="SSF50685">
    <property type="entry name" value="Barwin-like endoglucanases"/>
    <property type="match status" value="1"/>
</dbReference>
<dbReference type="GO" id="GO:0019867">
    <property type="term" value="C:outer membrane"/>
    <property type="evidence" value="ECO:0007669"/>
    <property type="project" value="InterPro"/>
</dbReference>
<dbReference type="SMART" id="SM00925">
    <property type="entry name" value="MltA"/>
    <property type="match status" value="1"/>
</dbReference>
<proteinExistence type="predicted"/>
<evidence type="ECO:0000313" key="7">
    <source>
        <dbReference type="EMBL" id="GGB40679.1"/>
    </source>
</evidence>
<evidence type="ECO:0000256" key="4">
    <source>
        <dbReference type="ARBA" id="ARBA00023316"/>
    </source>
</evidence>
<sequence length="323" mass="34398">MPAATCEAAREGAARISASQDEARRFFEAHFTPYRLARSAFLTGYFEPELPASRHKAGPYRYPLLAPPAGLTAVTAANRPKGWSAELSHGRLTPDGLVPLPDRGAIMAGALDAENLELVWLRDPVDAFFVHVQGSTRLRLDDGSVLRVGYAGKTGHPYSSIARVLVRRGEGTPEELTMSGLRAWLEKNPGQRDALFRENRSFIFFRTVEIDEARDGPIGAAGLPLKAGRSLAIDPAHIPYGFPVFVTSQDLDELDGSARTFARLLVADDTGSAIRGAGRGDLFVGSGMDAGRIAGEIRHAGNMVLLVPNAAAAGLGGLGSAGR</sequence>
<keyword evidence="3" id="KW-0456">Lyase</keyword>
<dbReference type="GO" id="GO:0008933">
    <property type="term" value="F:peptidoglycan lytic transglycosylase activity"/>
    <property type="evidence" value="ECO:0007669"/>
    <property type="project" value="TreeGrafter"/>
</dbReference>